<dbReference type="PANTHER" id="PTHR43725:SF53">
    <property type="entry name" value="UDP-ARABINOSE 4-EPIMERASE 1"/>
    <property type="match status" value="1"/>
</dbReference>
<dbReference type="EC" id="5.1.3.2" evidence="5"/>
<keyword evidence="14" id="KW-1185">Reference proteome</keyword>
<dbReference type="GO" id="GO:0003978">
    <property type="term" value="F:UDP-glucose 4-epimerase activity"/>
    <property type="evidence" value="ECO:0007669"/>
    <property type="project" value="UniProtKB-EC"/>
</dbReference>
<evidence type="ECO:0000256" key="5">
    <source>
        <dbReference type="ARBA" id="ARBA00013189"/>
    </source>
</evidence>
<evidence type="ECO:0000256" key="7">
    <source>
        <dbReference type="ARBA" id="ARBA00023027"/>
    </source>
</evidence>
<protein>
    <recommendedName>
        <fullName evidence="6">UDP-glucose 4-epimerase</fullName>
        <ecNumber evidence="5">5.1.3.2</ecNumber>
    </recommendedName>
    <alternativeName>
        <fullName evidence="11">Galactowaldenase</fullName>
    </alternativeName>
    <alternativeName>
        <fullName evidence="10">UDP-galactose 4-epimerase</fullName>
    </alternativeName>
</protein>
<dbReference type="NCBIfam" id="TIGR01179">
    <property type="entry name" value="galE"/>
    <property type="match status" value="1"/>
</dbReference>
<keyword evidence="8" id="KW-0413">Isomerase</keyword>
<dbReference type="SUPFAM" id="SSF51735">
    <property type="entry name" value="NAD(P)-binding Rossmann-fold domains"/>
    <property type="match status" value="1"/>
</dbReference>
<comment type="pathway">
    <text evidence="3">Carbohydrate metabolism; galactose metabolism.</text>
</comment>
<comment type="cofactor">
    <cofactor evidence="2">
        <name>NAD(+)</name>
        <dbReference type="ChEBI" id="CHEBI:57540"/>
    </cofactor>
</comment>
<evidence type="ECO:0000256" key="8">
    <source>
        <dbReference type="ARBA" id="ARBA00023235"/>
    </source>
</evidence>
<evidence type="ECO:0000259" key="12">
    <source>
        <dbReference type="Pfam" id="PF01370"/>
    </source>
</evidence>
<dbReference type="Gene3D" id="3.40.50.720">
    <property type="entry name" value="NAD(P)-binding Rossmann-like Domain"/>
    <property type="match status" value="1"/>
</dbReference>
<dbReference type="EMBL" id="PYYB01000001">
    <property type="protein sequence ID" value="PTL58501.1"/>
    <property type="molecule type" value="Genomic_DNA"/>
</dbReference>
<evidence type="ECO:0000313" key="14">
    <source>
        <dbReference type="Proteomes" id="UP000240739"/>
    </source>
</evidence>
<dbReference type="UniPathway" id="UPA00214"/>
<organism evidence="13 14">
    <name type="scientific">Paraconexibacter algicola</name>
    <dbReference type="NCBI Taxonomy" id="2133960"/>
    <lineage>
        <taxon>Bacteria</taxon>
        <taxon>Bacillati</taxon>
        <taxon>Actinomycetota</taxon>
        <taxon>Thermoleophilia</taxon>
        <taxon>Solirubrobacterales</taxon>
        <taxon>Paraconexibacteraceae</taxon>
        <taxon>Paraconexibacter</taxon>
    </lineage>
</organism>
<evidence type="ECO:0000256" key="10">
    <source>
        <dbReference type="ARBA" id="ARBA00031367"/>
    </source>
</evidence>
<reference evidence="13 14" key="1">
    <citation type="submission" date="2018-03" db="EMBL/GenBank/DDBJ databases">
        <title>Aquarubrobacter algicola gen. nov., sp. nov., a novel actinobacterium isolated from shallow eutrophic lake during the end of cyanobacterial harmful algal blooms.</title>
        <authorList>
            <person name="Chun S.J."/>
        </authorList>
    </citation>
    <scope>NUCLEOTIDE SEQUENCE [LARGE SCALE GENOMIC DNA]</scope>
    <source>
        <strain evidence="13 14">Seoho-28</strain>
    </source>
</reference>
<name>A0A2T4UGY2_9ACTN</name>
<evidence type="ECO:0000256" key="2">
    <source>
        <dbReference type="ARBA" id="ARBA00001911"/>
    </source>
</evidence>
<dbReference type="GO" id="GO:0033499">
    <property type="term" value="P:galactose catabolic process via UDP-galactose, Leloir pathway"/>
    <property type="evidence" value="ECO:0007669"/>
    <property type="project" value="TreeGrafter"/>
</dbReference>
<dbReference type="Gene3D" id="3.90.25.10">
    <property type="entry name" value="UDP-galactose 4-epimerase, domain 1"/>
    <property type="match status" value="1"/>
</dbReference>
<evidence type="ECO:0000256" key="1">
    <source>
        <dbReference type="ARBA" id="ARBA00000083"/>
    </source>
</evidence>
<keyword evidence="9" id="KW-0119">Carbohydrate metabolism</keyword>
<evidence type="ECO:0000256" key="3">
    <source>
        <dbReference type="ARBA" id="ARBA00004947"/>
    </source>
</evidence>
<evidence type="ECO:0000313" key="13">
    <source>
        <dbReference type="EMBL" id="PTL58501.1"/>
    </source>
</evidence>
<dbReference type="Proteomes" id="UP000240739">
    <property type="component" value="Unassembled WGS sequence"/>
</dbReference>
<dbReference type="InterPro" id="IPR005886">
    <property type="entry name" value="UDP_G4E"/>
</dbReference>
<dbReference type="InterPro" id="IPR001509">
    <property type="entry name" value="Epimerase_deHydtase"/>
</dbReference>
<dbReference type="AlphaFoldDB" id="A0A2T4UGY2"/>
<evidence type="ECO:0000256" key="4">
    <source>
        <dbReference type="ARBA" id="ARBA00007637"/>
    </source>
</evidence>
<gene>
    <name evidence="13" type="primary">galE</name>
    <name evidence="13" type="ORF">C7Y72_01935</name>
</gene>
<accession>A0A2T4UGY2</accession>
<evidence type="ECO:0000256" key="9">
    <source>
        <dbReference type="ARBA" id="ARBA00023277"/>
    </source>
</evidence>
<feature type="domain" description="NAD-dependent epimerase/dehydratase" evidence="12">
    <location>
        <begin position="3"/>
        <end position="250"/>
    </location>
</feature>
<dbReference type="RefSeq" id="WP_107566939.1">
    <property type="nucleotide sequence ID" value="NZ_PYYB01000001.1"/>
</dbReference>
<dbReference type="InterPro" id="IPR036291">
    <property type="entry name" value="NAD(P)-bd_dom_sf"/>
</dbReference>
<dbReference type="Pfam" id="PF01370">
    <property type="entry name" value="Epimerase"/>
    <property type="match status" value="1"/>
</dbReference>
<comment type="similarity">
    <text evidence="4">Belongs to the NAD(P)-dependent epimerase/dehydratase family.</text>
</comment>
<evidence type="ECO:0000256" key="6">
    <source>
        <dbReference type="ARBA" id="ARBA00018569"/>
    </source>
</evidence>
<sequence length="322" mass="34894">MTWLLTGGAGYIGSHIILALQRAGKDVVVLDDLSTGYRAFVPEDVPLVEGSVTDRAAVDRALDHDVTGIVHLAGWKYAGVSVDRPLHFYRENVTGMQVLLEAVVDRGIERFVFSSSSSVYGTPAEEIVGEDAVVGRPESPYGESKLISEWLLRDVAHVTPGLRHTSLRYFNVVGSGPPHLADHSPYNLFPLVLGAVAEGRRPAVFGTDYPTRDGSCIRDYVHVVDLADAHVAAASRLDDGLPCGQAYNVGRGEGVSVLEIMDTVRRVTGIDFEPERHERRPGDPARIVGSTARIERDFGWRATHGLDEMVASAWAAVSAART</sequence>
<evidence type="ECO:0000256" key="11">
    <source>
        <dbReference type="ARBA" id="ARBA00033067"/>
    </source>
</evidence>
<dbReference type="OrthoDB" id="9801785at2"/>
<proteinExistence type="inferred from homology"/>
<dbReference type="PANTHER" id="PTHR43725">
    <property type="entry name" value="UDP-GLUCOSE 4-EPIMERASE"/>
    <property type="match status" value="1"/>
</dbReference>
<comment type="catalytic activity">
    <reaction evidence="1">
        <text>UDP-alpha-D-glucose = UDP-alpha-D-galactose</text>
        <dbReference type="Rhea" id="RHEA:22168"/>
        <dbReference type="ChEBI" id="CHEBI:58885"/>
        <dbReference type="ChEBI" id="CHEBI:66914"/>
        <dbReference type="EC" id="5.1.3.2"/>
    </reaction>
</comment>
<keyword evidence="7" id="KW-0520">NAD</keyword>
<comment type="caution">
    <text evidence="13">The sequence shown here is derived from an EMBL/GenBank/DDBJ whole genome shotgun (WGS) entry which is preliminary data.</text>
</comment>